<dbReference type="RefSeq" id="WP_175796568.1">
    <property type="nucleotide sequence ID" value="NZ_CADEUA010000045.1"/>
</dbReference>
<evidence type="ECO:0000256" key="1">
    <source>
        <dbReference type="SAM" id="MobiDB-lite"/>
    </source>
</evidence>
<feature type="compositionally biased region" description="Polar residues" evidence="1">
    <location>
        <begin position="88"/>
        <end position="101"/>
    </location>
</feature>
<dbReference type="AlphaFoldDB" id="A0A7T7AKE4"/>
<gene>
    <name evidence="3" type="ORF">JFN94_18640</name>
</gene>
<name>A0A7T7AKE4_9BURK</name>
<dbReference type="Proteomes" id="UP000596205">
    <property type="component" value="Chromosome 2"/>
</dbReference>
<sequence>METGRKIRELMLTAALLPISGTPLVAFAQPASEAVSAPATAASASLAKKELRAKRKAARARKNAELKQLERSGYRADQYDPNYPANVSKAQQRATGTPASQ</sequence>
<accession>A0A7T7AKE4</accession>
<feature type="region of interest" description="Disordered" evidence="1">
    <location>
        <begin position="53"/>
        <end position="101"/>
    </location>
</feature>
<organism evidence="3 4">
    <name type="scientific">Burkholderia anthina</name>
    <dbReference type="NCBI Taxonomy" id="179879"/>
    <lineage>
        <taxon>Bacteria</taxon>
        <taxon>Pseudomonadati</taxon>
        <taxon>Pseudomonadota</taxon>
        <taxon>Betaproteobacteria</taxon>
        <taxon>Burkholderiales</taxon>
        <taxon>Burkholderiaceae</taxon>
        <taxon>Burkholderia</taxon>
        <taxon>Burkholderia cepacia complex</taxon>
    </lineage>
</organism>
<proteinExistence type="predicted"/>
<protein>
    <recommendedName>
        <fullName evidence="5">DUF4148 domain-containing protein</fullName>
    </recommendedName>
</protein>
<reference evidence="3 4" key="1">
    <citation type="submission" date="2020-12" db="EMBL/GenBank/DDBJ databases">
        <title>Complete genome sequence of Burkholderia anthina BJQ0011.</title>
        <authorList>
            <person name="Xu Y."/>
        </authorList>
    </citation>
    <scope>NUCLEOTIDE SEQUENCE [LARGE SCALE GENOMIC DNA]</scope>
    <source>
        <strain evidence="3 4">BJQ0011</strain>
    </source>
</reference>
<dbReference type="EMBL" id="CP066770">
    <property type="protein sequence ID" value="QQK05910.1"/>
    <property type="molecule type" value="Genomic_DNA"/>
</dbReference>
<feature type="compositionally biased region" description="Basic and acidic residues" evidence="1">
    <location>
        <begin position="62"/>
        <end position="78"/>
    </location>
</feature>
<evidence type="ECO:0000313" key="4">
    <source>
        <dbReference type="Proteomes" id="UP000596205"/>
    </source>
</evidence>
<evidence type="ECO:0000313" key="3">
    <source>
        <dbReference type="EMBL" id="QQK05910.1"/>
    </source>
</evidence>
<feature type="signal peptide" evidence="2">
    <location>
        <begin position="1"/>
        <end position="28"/>
    </location>
</feature>
<evidence type="ECO:0000256" key="2">
    <source>
        <dbReference type="SAM" id="SignalP"/>
    </source>
</evidence>
<evidence type="ECO:0008006" key="5">
    <source>
        <dbReference type="Google" id="ProtNLM"/>
    </source>
</evidence>
<dbReference type="KEGG" id="bann:JFN94_18640"/>
<feature type="chain" id="PRO_5032363618" description="DUF4148 domain-containing protein" evidence="2">
    <location>
        <begin position="29"/>
        <end position="101"/>
    </location>
</feature>
<keyword evidence="2" id="KW-0732">Signal</keyword>